<dbReference type="SUPFAM" id="SSF89095">
    <property type="entry name" value="GatB/YqeY motif"/>
    <property type="match status" value="1"/>
</dbReference>
<dbReference type="AlphaFoldDB" id="A0A1M6DTJ1"/>
<dbReference type="OrthoDB" id="9794041at2"/>
<dbReference type="InterPro" id="IPR019004">
    <property type="entry name" value="YqeY/Aim41"/>
</dbReference>
<dbReference type="Gene3D" id="1.10.1510.10">
    <property type="entry name" value="Uncharacterised protein YqeY/AIM41 PF09424, N-terminal domain"/>
    <property type="match status" value="1"/>
</dbReference>
<gene>
    <name evidence="1" type="ORF">SAMN02745751_01039</name>
</gene>
<sequence>MSLKEKLMEDLKASMKNKDKVRKNVVTMIRAAVKQSEVDNRVELEDEDVLSIIMKQVKQRKDSIEDFKAGGRDDLVALTEEEISILTEYLPPQLGAEELEEIVVQAIKDTNAQSKKDMGKIMGKVMPIIKGRADGKQVNQIVMKYFG</sequence>
<reference evidence="1 2" key="1">
    <citation type="submission" date="2016-11" db="EMBL/GenBank/DDBJ databases">
        <authorList>
            <person name="Jaros S."/>
            <person name="Januszkiewicz K."/>
            <person name="Wedrychowicz H."/>
        </authorList>
    </citation>
    <scope>NUCLEOTIDE SEQUENCE [LARGE SCALE GENOMIC DNA]</scope>
    <source>
        <strain evidence="1 2">DSM 17477</strain>
    </source>
</reference>
<dbReference type="RefSeq" id="WP_073048154.1">
    <property type="nucleotide sequence ID" value="NZ_FQZL01000006.1"/>
</dbReference>
<name>A0A1M6DTJ1_9FIRM</name>
<evidence type="ECO:0000313" key="1">
    <source>
        <dbReference type="EMBL" id="SHI76577.1"/>
    </source>
</evidence>
<dbReference type="InterPro" id="IPR023168">
    <property type="entry name" value="GatB_Yqey_C_2"/>
</dbReference>
<dbReference type="PANTHER" id="PTHR28055:SF1">
    <property type="entry name" value="ALTERED INHERITANCE OF MITOCHONDRIA PROTEIN 41, MITOCHONDRIAL"/>
    <property type="match status" value="1"/>
</dbReference>
<dbReference type="Proteomes" id="UP000184052">
    <property type="component" value="Unassembled WGS sequence"/>
</dbReference>
<accession>A0A1M6DTJ1</accession>
<dbReference type="InterPro" id="IPR042184">
    <property type="entry name" value="YqeY/Aim41_N"/>
</dbReference>
<dbReference type="STRING" id="1121476.SAMN02745751_01039"/>
<dbReference type="EMBL" id="FQZL01000006">
    <property type="protein sequence ID" value="SHI76577.1"/>
    <property type="molecule type" value="Genomic_DNA"/>
</dbReference>
<evidence type="ECO:0000313" key="2">
    <source>
        <dbReference type="Proteomes" id="UP000184052"/>
    </source>
</evidence>
<protein>
    <recommendedName>
        <fullName evidence="3">GatB/YqeY domain-containing protein</fullName>
    </recommendedName>
</protein>
<dbReference type="Pfam" id="PF09424">
    <property type="entry name" value="YqeY"/>
    <property type="match status" value="1"/>
</dbReference>
<dbReference type="GO" id="GO:0016884">
    <property type="term" value="F:carbon-nitrogen ligase activity, with glutamine as amido-N-donor"/>
    <property type="evidence" value="ECO:0007669"/>
    <property type="project" value="InterPro"/>
</dbReference>
<proteinExistence type="predicted"/>
<dbReference type="PANTHER" id="PTHR28055">
    <property type="entry name" value="ALTERED INHERITANCE OF MITOCHONDRIA PROTEIN 41, MITOCHONDRIAL"/>
    <property type="match status" value="1"/>
</dbReference>
<keyword evidence="2" id="KW-1185">Reference proteome</keyword>
<evidence type="ECO:0008006" key="3">
    <source>
        <dbReference type="Google" id="ProtNLM"/>
    </source>
</evidence>
<dbReference type="Gene3D" id="1.10.10.410">
    <property type="match status" value="1"/>
</dbReference>
<organism evidence="1 2">
    <name type="scientific">Dethiosulfatibacter aminovorans DSM 17477</name>
    <dbReference type="NCBI Taxonomy" id="1121476"/>
    <lineage>
        <taxon>Bacteria</taxon>
        <taxon>Bacillati</taxon>
        <taxon>Bacillota</taxon>
        <taxon>Tissierellia</taxon>
        <taxon>Dethiosulfatibacter</taxon>
    </lineage>
</organism>
<dbReference type="InterPro" id="IPR003789">
    <property type="entry name" value="Asn/Gln_tRNA_amidoTrase-B-like"/>
</dbReference>